<dbReference type="InterPro" id="IPR058031">
    <property type="entry name" value="AAA_lid_NorR"/>
</dbReference>
<dbReference type="InterPro" id="IPR002078">
    <property type="entry name" value="Sigma_54_int"/>
</dbReference>
<dbReference type="InterPro" id="IPR009057">
    <property type="entry name" value="Homeodomain-like_sf"/>
</dbReference>
<dbReference type="PRINTS" id="PR01590">
    <property type="entry name" value="HTHFIS"/>
</dbReference>
<dbReference type="Gene3D" id="3.40.50.300">
    <property type="entry name" value="P-loop containing nucleotide triphosphate hydrolases"/>
    <property type="match status" value="1"/>
</dbReference>
<dbReference type="Pfam" id="PF00989">
    <property type="entry name" value="PAS"/>
    <property type="match status" value="1"/>
</dbReference>
<organism evidence="7 8">
    <name type="scientific">Sporosarcina saromensis</name>
    <dbReference type="NCBI Taxonomy" id="359365"/>
    <lineage>
        <taxon>Bacteria</taxon>
        <taxon>Bacillati</taxon>
        <taxon>Bacillota</taxon>
        <taxon>Bacilli</taxon>
        <taxon>Bacillales</taxon>
        <taxon>Caryophanaceae</taxon>
        <taxon>Sporosarcina</taxon>
    </lineage>
</organism>
<dbReference type="CDD" id="cd00009">
    <property type="entry name" value="AAA"/>
    <property type="match status" value="1"/>
</dbReference>
<dbReference type="Gene3D" id="3.40.50.720">
    <property type="entry name" value="NAD(P)-binding Rossmann-like Domain"/>
    <property type="match status" value="1"/>
</dbReference>
<dbReference type="PANTHER" id="PTHR32071">
    <property type="entry name" value="TRANSCRIPTIONAL REGULATORY PROTEIN"/>
    <property type="match status" value="1"/>
</dbReference>
<dbReference type="InterPro" id="IPR035965">
    <property type="entry name" value="PAS-like_dom_sf"/>
</dbReference>
<dbReference type="InterPro" id="IPR002197">
    <property type="entry name" value="HTH_Fis"/>
</dbReference>
<feature type="domain" description="PAS" evidence="6">
    <location>
        <begin position="234"/>
        <end position="285"/>
    </location>
</feature>
<dbReference type="SUPFAM" id="SSF55785">
    <property type="entry name" value="PYP-like sensor domain (PAS domain)"/>
    <property type="match status" value="2"/>
</dbReference>
<dbReference type="Gene3D" id="3.30.450.20">
    <property type="entry name" value="PAS domain"/>
    <property type="match status" value="2"/>
</dbReference>
<dbReference type="InterPro" id="IPR036291">
    <property type="entry name" value="NAD(P)-bd_dom_sf"/>
</dbReference>
<evidence type="ECO:0000313" key="7">
    <source>
        <dbReference type="EMBL" id="MDW0112108.1"/>
    </source>
</evidence>
<dbReference type="RefSeq" id="WP_317942004.1">
    <property type="nucleotide sequence ID" value="NZ_JAUBDI010000002.1"/>
</dbReference>
<evidence type="ECO:0000256" key="4">
    <source>
        <dbReference type="ARBA" id="ARBA00023163"/>
    </source>
</evidence>
<dbReference type="SMART" id="SM00382">
    <property type="entry name" value="AAA"/>
    <property type="match status" value="1"/>
</dbReference>
<dbReference type="PANTHER" id="PTHR32071:SF121">
    <property type="entry name" value="SIGMA L-DEPENDENT TRANSCRIPTIONAL REGULATOR YQIR-RELATED"/>
    <property type="match status" value="1"/>
</dbReference>
<dbReference type="InterPro" id="IPR003593">
    <property type="entry name" value="AAA+_ATPase"/>
</dbReference>
<dbReference type="InterPro" id="IPR027417">
    <property type="entry name" value="P-loop_NTPase"/>
</dbReference>
<feature type="domain" description="Sigma-54 factor interaction" evidence="5">
    <location>
        <begin position="368"/>
        <end position="595"/>
    </location>
</feature>
<sequence length="678" mass="75359">MQNVLIVGAGSGGTIILNLLLNLDFMKVKAIIDKDEQAPGLRIAKEKGISYGTDWKEFMVDDIDIVFDVTGDDAVFNALLASVQPSTLLIPGSVANLLVGLLNENDRFIRSMQTQMDRQRLIFNSIDEGMIGVDRHGTIDFINESACMMLEVSDSYALGKPIHTIIPESNLPKVFKTGKPELNIELVLPNGLEIVSSRYPLLTAEGEAFGAFAVFKDVSEVVQLAEEITDLKSIKTMLEAIIHSSDDAISVVDEKGNGIMVNPAYTRITGLTEDEVIGKPATVDINEGESIHMKVLQTQQPVRGVNMRIGEDNRDVIVNVAPIIVDKQMKGSIGVIHDITEMRSLMKELDWARQIIRKLEATYSFSDIRGTSMNISIAIDQAEIAAKTVIPVMLRGEPGTGKELFANAIHSGSERKAHKFIRLNCSAIDPSIMERELFGEAQHESLKNRRIGLLEEAADGTLFLDEVTDLPISTQTKLLDYLQETSIPLSPDELTGTKKARIIVATSKNLEKAINDETFNMELYYFLNRLSIQIPPLRTRKSDIPAIAKHLLVKLNQEFGMNVETLTEEALDSLQQYDWPGNVRELENVLSRAMIYMKPGTTKIHDTDIKRSLSTNGEKTGEPVLPEKSTLASIMDEYERSVLEKALEEHDGNKSLTANRLGISLRSLYYKLEKYKLI</sequence>
<evidence type="ECO:0000259" key="6">
    <source>
        <dbReference type="PROSITE" id="PS50112"/>
    </source>
</evidence>
<evidence type="ECO:0000259" key="5">
    <source>
        <dbReference type="PROSITE" id="PS50045"/>
    </source>
</evidence>
<evidence type="ECO:0000256" key="2">
    <source>
        <dbReference type="ARBA" id="ARBA00022840"/>
    </source>
</evidence>
<keyword evidence="8" id="KW-1185">Reference proteome</keyword>
<dbReference type="PROSITE" id="PS50112">
    <property type="entry name" value="PAS"/>
    <property type="match status" value="1"/>
</dbReference>
<dbReference type="Gene3D" id="1.10.10.60">
    <property type="entry name" value="Homeodomain-like"/>
    <property type="match status" value="1"/>
</dbReference>
<keyword evidence="4" id="KW-0804">Transcription</keyword>
<dbReference type="PROSITE" id="PS00688">
    <property type="entry name" value="SIGMA54_INTERACT_3"/>
    <property type="match status" value="1"/>
</dbReference>
<dbReference type="PROSITE" id="PS50045">
    <property type="entry name" value="SIGMA54_INTERACT_4"/>
    <property type="match status" value="1"/>
</dbReference>
<dbReference type="SUPFAM" id="SSF46689">
    <property type="entry name" value="Homeodomain-like"/>
    <property type="match status" value="1"/>
</dbReference>
<dbReference type="Pfam" id="PF02954">
    <property type="entry name" value="HTH_8"/>
    <property type="match status" value="1"/>
</dbReference>
<dbReference type="InterPro" id="IPR013767">
    <property type="entry name" value="PAS_fold"/>
</dbReference>
<keyword evidence="2" id="KW-0067">ATP-binding</keyword>
<comment type="caution">
    <text evidence="7">The sequence shown here is derived from an EMBL/GenBank/DDBJ whole genome shotgun (WGS) entry which is preliminary data.</text>
</comment>
<dbReference type="NCBIfam" id="TIGR00229">
    <property type="entry name" value="sensory_box"/>
    <property type="match status" value="1"/>
</dbReference>
<dbReference type="Pfam" id="PF13426">
    <property type="entry name" value="PAS_9"/>
    <property type="match status" value="1"/>
</dbReference>
<gene>
    <name evidence="7" type="ORF">QT711_02850</name>
</gene>
<reference evidence="7 8" key="1">
    <citation type="submission" date="2023-06" db="EMBL/GenBank/DDBJ databases">
        <title>Sporosarcina sp. nov., isolated from Korean traditional fermented seafood 'Jeotgal'.</title>
        <authorList>
            <person name="Yang A.I."/>
            <person name="Shin N.-R."/>
        </authorList>
    </citation>
    <scope>NUCLEOTIDE SEQUENCE [LARGE SCALE GENOMIC DNA]</scope>
    <source>
        <strain evidence="7 8">KCTC13119</strain>
    </source>
</reference>
<name>A0ABU4G566_9BACL</name>
<dbReference type="InterPro" id="IPR000014">
    <property type="entry name" value="PAS"/>
</dbReference>
<dbReference type="SUPFAM" id="SSF51735">
    <property type="entry name" value="NAD(P)-binding Rossmann-fold domains"/>
    <property type="match status" value="1"/>
</dbReference>
<proteinExistence type="predicted"/>
<evidence type="ECO:0000256" key="3">
    <source>
        <dbReference type="ARBA" id="ARBA00023015"/>
    </source>
</evidence>
<keyword evidence="1" id="KW-0547">Nucleotide-binding</keyword>
<accession>A0ABU4G566</accession>
<evidence type="ECO:0000313" key="8">
    <source>
        <dbReference type="Proteomes" id="UP001282284"/>
    </source>
</evidence>
<dbReference type="Gene3D" id="1.10.8.60">
    <property type="match status" value="1"/>
</dbReference>
<dbReference type="Proteomes" id="UP001282284">
    <property type="component" value="Unassembled WGS sequence"/>
</dbReference>
<dbReference type="InterPro" id="IPR025944">
    <property type="entry name" value="Sigma_54_int_dom_CS"/>
</dbReference>
<protein>
    <submittedName>
        <fullName evidence="7">Sigma 54-interacting transcriptional regulator</fullName>
    </submittedName>
</protein>
<evidence type="ECO:0000256" key="1">
    <source>
        <dbReference type="ARBA" id="ARBA00022741"/>
    </source>
</evidence>
<dbReference type="SMART" id="SM00091">
    <property type="entry name" value="PAS"/>
    <property type="match status" value="2"/>
</dbReference>
<dbReference type="Pfam" id="PF25601">
    <property type="entry name" value="AAA_lid_14"/>
    <property type="match status" value="1"/>
</dbReference>
<dbReference type="SUPFAM" id="SSF52540">
    <property type="entry name" value="P-loop containing nucleoside triphosphate hydrolases"/>
    <property type="match status" value="1"/>
</dbReference>
<dbReference type="EMBL" id="JAUBDI010000002">
    <property type="protein sequence ID" value="MDW0112108.1"/>
    <property type="molecule type" value="Genomic_DNA"/>
</dbReference>
<dbReference type="Pfam" id="PF00158">
    <property type="entry name" value="Sigma54_activat"/>
    <property type="match status" value="1"/>
</dbReference>
<keyword evidence="3" id="KW-0805">Transcription regulation</keyword>
<dbReference type="CDD" id="cd00130">
    <property type="entry name" value="PAS"/>
    <property type="match status" value="2"/>
</dbReference>